<dbReference type="AlphaFoldDB" id="A0AAU7CM50"/>
<dbReference type="EMBL" id="CP155447">
    <property type="protein sequence ID" value="XBH06607.1"/>
    <property type="molecule type" value="Genomic_DNA"/>
</dbReference>
<name>A0AAU7CM50_9BACT</name>
<sequence length="94" mass="11174">MFSRVGFVVTDLTRSPKRVIKFHNGRGTGERWIKEWKNAVKWRRLSCRRFKVNQARLQVFALAYIPADFLRHLALQRSAQTWSLTTLREELIKS</sequence>
<proteinExistence type="predicted"/>
<evidence type="ECO:0000313" key="2">
    <source>
        <dbReference type="EMBL" id="XBH06607.1"/>
    </source>
</evidence>
<dbReference type="RefSeq" id="WP_406699456.1">
    <property type="nucleotide sequence ID" value="NZ_CP155447.1"/>
</dbReference>
<gene>
    <name evidence="2" type="ORF">V5E97_11365</name>
</gene>
<reference evidence="2" key="1">
    <citation type="submission" date="2024-05" db="EMBL/GenBank/DDBJ databases">
        <title>Planctomycetes of the genus Singulisphaera possess chitinolytic capabilities.</title>
        <authorList>
            <person name="Ivanova A."/>
        </authorList>
    </citation>
    <scope>NUCLEOTIDE SEQUENCE</scope>
    <source>
        <strain evidence="2">Ch08T</strain>
    </source>
</reference>
<dbReference type="InterPro" id="IPR025668">
    <property type="entry name" value="Tnp_DDE_dom"/>
</dbReference>
<organism evidence="2">
    <name type="scientific">Singulisphaera sp. Ch08</name>
    <dbReference type="NCBI Taxonomy" id="3120278"/>
    <lineage>
        <taxon>Bacteria</taxon>
        <taxon>Pseudomonadati</taxon>
        <taxon>Planctomycetota</taxon>
        <taxon>Planctomycetia</taxon>
        <taxon>Isosphaerales</taxon>
        <taxon>Isosphaeraceae</taxon>
        <taxon>Singulisphaera</taxon>
    </lineage>
</organism>
<evidence type="ECO:0000259" key="1">
    <source>
        <dbReference type="Pfam" id="PF13701"/>
    </source>
</evidence>
<feature type="domain" description="Transposase DDE" evidence="1">
    <location>
        <begin position="5"/>
        <end position="93"/>
    </location>
</feature>
<accession>A0AAU7CM50</accession>
<protein>
    <submittedName>
        <fullName evidence="2">Transposase</fullName>
    </submittedName>
</protein>
<dbReference type="Pfam" id="PF13701">
    <property type="entry name" value="DDE_Tnp_1_4"/>
    <property type="match status" value="1"/>
</dbReference>